<protein>
    <recommendedName>
        <fullName evidence="3">phosphoenolpyruvate--glycerone phosphotransferase</fullName>
        <ecNumber evidence="3">2.7.1.121</ecNumber>
    </recommendedName>
</protein>
<dbReference type="SUPFAM" id="SSF53062">
    <property type="entry name" value="PTS system fructose IIA component-like"/>
    <property type="match status" value="1"/>
</dbReference>
<comment type="function">
    <text evidence="2">Component of the dihydroxyacetone kinase complex, which is responsible for the phosphoenolpyruvate (PEP)-dependent phosphorylation of dihydroxyacetone. DhaM serves as the phosphoryl donor. Is phosphorylated by phosphoenolpyruvate in an EI- and HPr-dependent reaction, and a phosphorelay system on histidine residues finally leads to phosphoryl transfer to DhaL and dihydroxyacetone.</text>
</comment>
<evidence type="ECO:0000256" key="3">
    <source>
        <dbReference type="ARBA" id="ARBA00012095"/>
    </source>
</evidence>
<keyword evidence="7" id="KW-0418">Kinase</keyword>
<dbReference type="InterPro" id="IPR004701">
    <property type="entry name" value="PTS_EIIA_man-typ"/>
</dbReference>
<name>A0ABV8W0C4_9BACI</name>
<dbReference type="InterPro" id="IPR039643">
    <property type="entry name" value="DhaM"/>
</dbReference>
<evidence type="ECO:0000313" key="7">
    <source>
        <dbReference type="EMBL" id="MFC4388750.1"/>
    </source>
</evidence>
<sequence length="129" mass="13667">MSNKVAIIIVSHSVEIGIGVKRLISQVISDVPVLLACGTDDNDVGTSIEKINQQLANVSKDSGGILFYDLGSAKMNAEMAIELTGMDNIMVADSIPLVEGSYIAAVESNMGGTKEDILHSLQKLKMEGM</sequence>
<dbReference type="RefSeq" id="WP_390200006.1">
    <property type="nucleotide sequence ID" value="NZ_JBHSDV010000004.1"/>
</dbReference>
<accession>A0ABV8W0C4</accession>
<comment type="subunit">
    <text evidence="5">Homodimer. The dihydroxyacetone kinase complex is composed of a homodimer of DhaM, a homodimer of DhaK and the subunit DhaL.</text>
</comment>
<evidence type="ECO:0000256" key="2">
    <source>
        <dbReference type="ARBA" id="ARBA00002788"/>
    </source>
</evidence>
<dbReference type="Gene3D" id="3.40.50.510">
    <property type="entry name" value="Phosphotransferase system, mannose-type IIA component"/>
    <property type="match status" value="1"/>
</dbReference>
<dbReference type="Proteomes" id="UP001595880">
    <property type="component" value="Unassembled WGS sequence"/>
</dbReference>
<dbReference type="Pfam" id="PF03610">
    <property type="entry name" value="EIIA-man"/>
    <property type="match status" value="1"/>
</dbReference>
<dbReference type="EC" id="2.7.1.121" evidence="3"/>
<dbReference type="GO" id="GO:0047324">
    <property type="term" value="F:phosphoenolpyruvate-glycerone phosphotransferase activity"/>
    <property type="evidence" value="ECO:0007669"/>
    <property type="project" value="UniProtKB-EC"/>
</dbReference>
<proteinExistence type="predicted"/>
<keyword evidence="4 7" id="KW-0808">Transferase</keyword>
<evidence type="ECO:0000256" key="5">
    <source>
        <dbReference type="ARBA" id="ARBA00046577"/>
    </source>
</evidence>
<reference evidence="8" key="1">
    <citation type="journal article" date="2019" name="Int. J. Syst. Evol. Microbiol.">
        <title>The Global Catalogue of Microorganisms (GCM) 10K type strain sequencing project: providing services to taxonomists for standard genome sequencing and annotation.</title>
        <authorList>
            <consortium name="The Broad Institute Genomics Platform"/>
            <consortium name="The Broad Institute Genome Sequencing Center for Infectious Disease"/>
            <person name="Wu L."/>
            <person name="Ma J."/>
        </authorList>
    </citation>
    <scope>NUCLEOTIDE SEQUENCE [LARGE SCALE GENOMIC DNA]</scope>
    <source>
        <strain evidence="8">KACC 14058</strain>
    </source>
</reference>
<dbReference type="PANTHER" id="PTHR38594">
    <property type="entry name" value="PEP-DEPENDENT DIHYDROXYACETONE KINASE, PHOSPHORYL DONOR SUBUNIT DHAM"/>
    <property type="match status" value="1"/>
</dbReference>
<dbReference type="NCBIfam" id="TIGR02364">
    <property type="entry name" value="dha_pts"/>
    <property type="match status" value="1"/>
</dbReference>
<organism evidence="7 8">
    <name type="scientific">Gracilibacillus marinus</name>
    <dbReference type="NCBI Taxonomy" id="630535"/>
    <lineage>
        <taxon>Bacteria</taxon>
        <taxon>Bacillati</taxon>
        <taxon>Bacillota</taxon>
        <taxon>Bacilli</taxon>
        <taxon>Bacillales</taxon>
        <taxon>Bacillaceae</taxon>
        <taxon>Gracilibacillus</taxon>
    </lineage>
</organism>
<dbReference type="InterPro" id="IPR036662">
    <property type="entry name" value="PTS_EIIA_man-typ_sf"/>
</dbReference>
<evidence type="ECO:0000256" key="1">
    <source>
        <dbReference type="ARBA" id="ARBA00001113"/>
    </source>
</evidence>
<keyword evidence="8" id="KW-1185">Reference proteome</keyword>
<dbReference type="PANTHER" id="PTHR38594:SF1">
    <property type="entry name" value="PEP-DEPENDENT DIHYDROXYACETONE KINASE, PHOSPHORYL DONOR SUBUNIT DHAM"/>
    <property type="match status" value="1"/>
</dbReference>
<evidence type="ECO:0000259" key="6">
    <source>
        <dbReference type="PROSITE" id="PS51096"/>
    </source>
</evidence>
<dbReference type="EMBL" id="JBHSDV010000004">
    <property type="protein sequence ID" value="MFC4388750.1"/>
    <property type="molecule type" value="Genomic_DNA"/>
</dbReference>
<gene>
    <name evidence="7" type="primary">dhaM</name>
    <name evidence="7" type="ORF">ACFOZ1_13195</name>
</gene>
<dbReference type="PROSITE" id="PS51096">
    <property type="entry name" value="PTS_EIIA_TYPE_4"/>
    <property type="match status" value="1"/>
</dbReference>
<evidence type="ECO:0000313" key="8">
    <source>
        <dbReference type="Proteomes" id="UP001595880"/>
    </source>
</evidence>
<feature type="domain" description="PTS EIIA type-4" evidence="6">
    <location>
        <begin position="4"/>
        <end position="129"/>
    </location>
</feature>
<comment type="caution">
    <text evidence="7">The sequence shown here is derived from an EMBL/GenBank/DDBJ whole genome shotgun (WGS) entry which is preliminary data.</text>
</comment>
<dbReference type="InterPro" id="IPR012844">
    <property type="entry name" value="DhaM_N"/>
</dbReference>
<evidence type="ECO:0000256" key="4">
    <source>
        <dbReference type="ARBA" id="ARBA00022679"/>
    </source>
</evidence>
<comment type="catalytic activity">
    <reaction evidence="1">
        <text>dihydroxyacetone + phosphoenolpyruvate = dihydroxyacetone phosphate + pyruvate</text>
        <dbReference type="Rhea" id="RHEA:18381"/>
        <dbReference type="ChEBI" id="CHEBI:15361"/>
        <dbReference type="ChEBI" id="CHEBI:16016"/>
        <dbReference type="ChEBI" id="CHEBI:57642"/>
        <dbReference type="ChEBI" id="CHEBI:58702"/>
        <dbReference type="EC" id="2.7.1.121"/>
    </reaction>
</comment>